<dbReference type="OrthoDB" id="5427664at2759"/>
<keyword evidence="1" id="KW-0472">Membrane</keyword>
<name>A0A8E2JHW9_9PEZI</name>
<protein>
    <submittedName>
        <fullName evidence="2">Uncharacterized protein</fullName>
    </submittedName>
</protein>
<keyword evidence="3" id="KW-1185">Reference proteome</keyword>
<gene>
    <name evidence="2" type="ORF">K432DRAFT_402466</name>
</gene>
<reference evidence="2 3" key="1">
    <citation type="journal article" date="2016" name="Nat. Commun.">
        <title>Ectomycorrhizal ecology is imprinted in the genome of the dominant symbiotic fungus Cenococcum geophilum.</title>
        <authorList>
            <consortium name="DOE Joint Genome Institute"/>
            <person name="Peter M."/>
            <person name="Kohler A."/>
            <person name="Ohm R.A."/>
            <person name="Kuo A."/>
            <person name="Krutzmann J."/>
            <person name="Morin E."/>
            <person name="Arend M."/>
            <person name="Barry K.W."/>
            <person name="Binder M."/>
            <person name="Choi C."/>
            <person name="Clum A."/>
            <person name="Copeland A."/>
            <person name="Grisel N."/>
            <person name="Haridas S."/>
            <person name="Kipfer T."/>
            <person name="LaButti K."/>
            <person name="Lindquist E."/>
            <person name="Lipzen A."/>
            <person name="Maire R."/>
            <person name="Meier B."/>
            <person name="Mihaltcheva S."/>
            <person name="Molinier V."/>
            <person name="Murat C."/>
            <person name="Poggeler S."/>
            <person name="Quandt C.A."/>
            <person name="Sperisen C."/>
            <person name="Tritt A."/>
            <person name="Tisserant E."/>
            <person name="Crous P.W."/>
            <person name="Henrissat B."/>
            <person name="Nehls U."/>
            <person name="Egli S."/>
            <person name="Spatafora J.W."/>
            <person name="Grigoriev I.V."/>
            <person name="Martin F.M."/>
        </authorList>
    </citation>
    <scope>NUCLEOTIDE SEQUENCE [LARGE SCALE GENOMIC DNA]</scope>
    <source>
        <strain evidence="2 3">CBS 459.81</strain>
    </source>
</reference>
<dbReference type="AlphaFoldDB" id="A0A8E2JHW9"/>
<feature type="transmembrane region" description="Helical" evidence="1">
    <location>
        <begin position="32"/>
        <end position="51"/>
    </location>
</feature>
<evidence type="ECO:0000313" key="3">
    <source>
        <dbReference type="Proteomes" id="UP000250266"/>
    </source>
</evidence>
<evidence type="ECO:0000256" key="1">
    <source>
        <dbReference type="SAM" id="Phobius"/>
    </source>
</evidence>
<evidence type="ECO:0000313" key="2">
    <source>
        <dbReference type="EMBL" id="OCK82937.1"/>
    </source>
</evidence>
<accession>A0A8E2JHW9</accession>
<proteinExistence type="predicted"/>
<dbReference type="Proteomes" id="UP000250266">
    <property type="component" value="Unassembled WGS sequence"/>
</dbReference>
<organism evidence="2 3">
    <name type="scientific">Lepidopterella palustris CBS 459.81</name>
    <dbReference type="NCBI Taxonomy" id="1314670"/>
    <lineage>
        <taxon>Eukaryota</taxon>
        <taxon>Fungi</taxon>
        <taxon>Dikarya</taxon>
        <taxon>Ascomycota</taxon>
        <taxon>Pezizomycotina</taxon>
        <taxon>Dothideomycetes</taxon>
        <taxon>Pleosporomycetidae</taxon>
        <taxon>Mytilinidiales</taxon>
        <taxon>Argynnaceae</taxon>
        <taxon>Lepidopterella</taxon>
    </lineage>
</organism>
<dbReference type="EMBL" id="KV744874">
    <property type="protein sequence ID" value="OCK82937.1"/>
    <property type="molecule type" value="Genomic_DNA"/>
</dbReference>
<sequence length="144" mass="16096">MIDICVVTFLFSLAIVKKYKQRPEGFRAGLSLVLRTFSTCATTGTLAWLSYDCIEMRKVMEGNSAWYRVDPSTNQFSYMNVVTWALFASSIITIGNAFAEVYKKDPRDVSNTAVDDLAEEITALPDKFNWEGKTSAPPDISDLS</sequence>
<keyword evidence="1" id="KW-0812">Transmembrane</keyword>
<keyword evidence="1" id="KW-1133">Transmembrane helix</keyword>